<dbReference type="Proteomes" id="UP000000628">
    <property type="component" value="Chromosome"/>
</dbReference>
<keyword evidence="9" id="KW-1185">Reference proteome</keyword>
<dbReference type="Gene3D" id="1.10.287.950">
    <property type="entry name" value="Methyl-accepting chemotaxis protein"/>
    <property type="match status" value="2"/>
</dbReference>
<dbReference type="Pfam" id="PF01061">
    <property type="entry name" value="ABC2_membrane"/>
    <property type="match status" value="1"/>
</dbReference>
<dbReference type="RefSeq" id="WP_015770979.1">
    <property type="nucleotide sequence ID" value="NC_013174.1"/>
</dbReference>
<dbReference type="InterPro" id="IPR017501">
    <property type="entry name" value="Phage_infect_YhgE_C"/>
</dbReference>
<dbReference type="STRING" id="471856.Jden_0687"/>
<evidence type="ECO:0000256" key="2">
    <source>
        <dbReference type="ARBA" id="ARBA00022692"/>
    </source>
</evidence>
<dbReference type="InterPro" id="IPR011049">
    <property type="entry name" value="Serralysin-like_metalloprot_C"/>
</dbReference>
<dbReference type="InterPro" id="IPR023908">
    <property type="entry name" value="xxxLxxG_rpt"/>
</dbReference>
<proteinExistence type="predicted"/>
<dbReference type="SUPFAM" id="SSF101967">
    <property type="entry name" value="Adhesin YadA, collagen-binding domain"/>
    <property type="match status" value="1"/>
</dbReference>
<evidence type="ECO:0000313" key="8">
    <source>
        <dbReference type="EMBL" id="ACV08351.1"/>
    </source>
</evidence>
<gene>
    <name evidence="8" type="ordered locus">Jden_0687</name>
</gene>
<dbReference type="EMBL" id="CP001706">
    <property type="protein sequence ID" value="ACV08351.1"/>
    <property type="molecule type" value="Genomic_DNA"/>
</dbReference>
<evidence type="ECO:0000256" key="5">
    <source>
        <dbReference type="SAM" id="MobiDB-lite"/>
    </source>
</evidence>
<feature type="region of interest" description="Disordered" evidence="5">
    <location>
        <begin position="911"/>
        <end position="946"/>
    </location>
</feature>
<dbReference type="InterPro" id="IPR013525">
    <property type="entry name" value="ABC2_TM"/>
</dbReference>
<dbReference type="GO" id="GO:0016020">
    <property type="term" value="C:membrane"/>
    <property type="evidence" value="ECO:0007669"/>
    <property type="project" value="UniProtKB-SubCell"/>
</dbReference>
<evidence type="ECO:0000256" key="3">
    <source>
        <dbReference type="ARBA" id="ARBA00022989"/>
    </source>
</evidence>
<feature type="transmembrane region" description="Helical" evidence="6">
    <location>
        <begin position="21"/>
        <end position="41"/>
    </location>
</feature>
<feature type="transmembrane region" description="Helical" evidence="6">
    <location>
        <begin position="778"/>
        <end position="799"/>
    </location>
</feature>
<dbReference type="NCBIfam" id="TIGR03057">
    <property type="entry name" value="xxxLxxG_by_4"/>
    <property type="match status" value="2"/>
</dbReference>
<feature type="domain" description="ABC-2 type transporter transmembrane" evidence="7">
    <location>
        <begin position="722"/>
        <end position="851"/>
    </location>
</feature>
<feature type="transmembrane region" description="Helical" evidence="6">
    <location>
        <begin position="704"/>
        <end position="725"/>
    </location>
</feature>
<evidence type="ECO:0000259" key="7">
    <source>
        <dbReference type="Pfam" id="PF01061"/>
    </source>
</evidence>
<evidence type="ECO:0000256" key="4">
    <source>
        <dbReference type="ARBA" id="ARBA00023136"/>
    </source>
</evidence>
<dbReference type="InterPro" id="IPR017500">
    <property type="entry name" value="Phage_infect_YhgE_N"/>
</dbReference>
<evidence type="ECO:0000256" key="1">
    <source>
        <dbReference type="ARBA" id="ARBA00004141"/>
    </source>
</evidence>
<feature type="compositionally biased region" description="Acidic residues" evidence="5">
    <location>
        <begin position="915"/>
        <end position="928"/>
    </location>
</feature>
<dbReference type="HOGENOM" id="CLU_004534_1_0_11"/>
<evidence type="ECO:0000256" key="6">
    <source>
        <dbReference type="SAM" id="Phobius"/>
    </source>
</evidence>
<comment type="subcellular location">
    <subcellularLocation>
        <location evidence="1">Membrane</location>
        <topology evidence="1">Multi-pass membrane protein</topology>
    </subcellularLocation>
</comment>
<reference evidence="8 9" key="1">
    <citation type="journal article" date="2009" name="Stand. Genomic Sci.">
        <title>Complete genome sequence of Jonesia denitrificans type strain (Prevot 55134).</title>
        <authorList>
            <person name="Pukall R."/>
            <person name="Gehrich-Schroter G."/>
            <person name="Lapidus A."/>
            <person name="Nolan M."/>
            <person name="Glavina Del Rio T."/>
            <person name="Lucas S."/>
            <person name="Chen F."/>
            <person name="Tice H."/>
            <person name="Pitluck S."/>
            <person name="Cheng J.F."/>
            <person name="Copeland A."/>
            <person name="Saunders E."/>
            <person name="Brettin T."/>
            <person name="Detter J.C."/>
            <person name="Bruce D."/>
            <person name="Goodwin L."/>
            <person name="Pati A."/>
            <person name="Ivanova N."/>
            <person name="Mavromatis K."/>
            <person name="Ovchinnikova G."/>
            <person name="Chen A."/>
            <person name="Palaniappan K."/>
            <person name="Land M."/>
            <person name="Hauser L."/>
            <person name="Chang Y.J."/>
            <person name="Jeffries C.D."/>
            <person name="Chain P."/>
            <person name="Goker M."/>
            <person name="Bristow J."/>
            <person name="Eisen J.A."/>
            <person name="Markowitz V."/>
            <person name="Hugenholtz P."/>
            <person name="Kyrpides N.C."/>
            <person name="Klenk H.P."/>
            <person name="Han C."/>
        </authorList>
    </citation>
    <scope>NUCLEOTIDE SEQUENCE [LARGE SCALE GENOMIC DNA]</scope>
    <source>
        <strain evidence="9">ATCC 14870 / DSM 20603 / BCRC 15368 / CIP 55.134 / JCM 11481 / NBRC 15587 / NCTC 10816 / Prevot 55134</strain>
    </source>
</reference>
<keyword evidence="2 6" id="KW-0812">Transmembrane</keyword>
<dbReference type="eggNOG" id="COG1511">
    <property type="taxonomic scope" value="Bacteria"/>
</dbReference>
<evidence type="ECO:0000313" key="9">
    <source>
        <dbReference type="Proteomes" id="UP000000628"/>
    </source>
</evidence>
<keyword evidence="3 6" id="KW-1133">Transmembrane helix</keyword>
<accession>C7R1D6</accession>
<feature type="transmembrane region" description="Helical" evidence="6">
    <location>
        <begin position="746"/>
        <end position="766"/>
    </location>
</feature>
<keyword evidence="4 6" id="KW-0472">Membrane</keyword>
<protein>
    <submittedName>
        <fullName evidence="8">YhgE/Pip C-terminal domain protein</fullName>
    </submittedName>
</protein>
<name>C7R1D6_JONDD</name>
<dbReference type="Gene3D" id="3.40.1710.10">
    <property type="entry name" value="abc type-2 transporter like domain"/>
    <property type="match status" value="1"/>
</dbReference>
<feature type="compositionally biased region" description="Basic and acidic residues" evidence="5">
    <location>
        <begin position="935"/>
        <end position="946"/>
    </location>
</feature>
<sequence length="946" mass="96821">MAQHTNRHEHNRYLPHMTHSRIANIIVVCAVALIPLLYAGLLSSAYQDPVERIGAMTAAVVNLDQPHTTTADGTDTTLALGDELEERLTHPTSTDDVGFTWVTMSQDDAGKALTTEDIRAYLVIPENFSATAATLADTNSPAPDPTQLTIITDDAVNYLAGTMARTVAASLQGSLSQQSAQQYIDTVLVSLGTIHNKTEDAAEGSEQLHAGADELHTGVVTLAEAAASAHTGASQLATGATDLSTGTTTLAHGAHDLAHGAASASTGAQQLADGAHNLANGTADLSTGASALATGTNALNTTIPSLTHGAQALATGATTAATGAQEAANGATHLHQGITNYTAGVDQLSESITTLTIRSDTLNTGASHLVKGSSTLTQGATTVADGATQAATSAAELAASQRTLDARSQELSAALTDLADQCNDLPQAGAEHLCAQLHNATTQHQQIAAGITQGANATQVLAEGVTKVADGAHNLQDGATALSTGANEIASAIGLGKQPAATTVRGALHHLDTGASTLTASSATIRNGASDLADAVEALAEGTQGLADGASQLSGQAPQLASGVTQLHKGATAVAGGAATVDHGAQTLAQGTGTLTNGVTHLAQGAGVLADGVTSAQAGASQLAQGILRLNSGMGSLDTGANTLAQGAERLTSGAGDLSDALDQGAHDIPAFTEEQAQDTADAAANLADVTAERENAVHNAAGGFGPMFFALALWIGGIAIYLVMPALDRRHSTAEKWWWSAARPMLVGGVLGLLQAALAVLVGNWLVDIHAMHVGRFVGIAMIASVTFVAVNQALVALLSYRGRFVSLLLLVLQITSMGGTFPVETAPRFFGWVHEALPMTWVHYAFRASIAGQGIDDVWGRAVTHLVVWWAVAVVVTFVMAWVRSGRRPLPHDHANTADMIDEVHAPYGTGELEPEDVNPMDELIDDAVGAQGDERERESSSAR</sequence>
<organism evidence="8 9">
    <name type="scientific">Jonesia denitrificans (strain ATCC 14870 / DSM 20603 / BCRC 15368 / CIP 55.134 / JCM 11481 / NBRC 15587 / NCTC 10816 / Prevot 55134)</name>
    <name type="common">Listeria denitrificans</name>
    <dbReference type="NCBI Taxonomy" id="471856"/>
    <lineage>
        <taxon>Bacteria</taxon>
        <taxon>Bacillati</taxon>
        <taxon>Actinomycetota</taxon>
        <taxon>Actinomycetes</taxon>
        <taxon>Micrococcales</taxon>
        <taxon>Jonesiaceae</taxon>
        <taxon>Jonesia</taxon>
    </lineage>
</organism>
<dbReference type="GO" id="GO:0140359">
    <property type="term" value="F:ABC-type transporter activity"/>
    <property type="evidence" value="ECO:0007669"/>
    <property type="project" value="InterPro"/>
</dbReference>
<dbReference type="KEGG" id="jde:Jden_0687"/>
<dbReference type="PANTHER" id="PTHR43077:SF5">
    <property type="entry name" value="PHAGE INFECTION PROTEIN"/>
    <property type="match status" value="1"/>
</dbReference>
<dbReference type="NCBIfam" id="TIGR03061">
    <property type="entry name" value="pip_yhgE_Nterm"/>
    <property type="match status" value="1"/>
</dbReference>
<feature type="transmembrane region" description="Helical" evidence="6">
    <location>
        <begin position="868"/>
        <end position="885"/>
    </location>
</feature>
<feature type="transmembrane region" description="Helical" evidence="6">
    <location>
        <begin position="806"/>
        <end position="825"/>
    </location>
</feature>
<dbReference type="PANTHER" id="PTHR43077">
    <property type="entry name" value="TRANSPORT PERMEASE YVFS-RELATED"/>
    <property type="match status" value="1"/>
</dbReference>
<dbReference type="AlphaFoldDB" id="C7R1D6"/>
<dbReference type="InterPro" id="IPR051328">
    <property type="entry name" value="T7SS_ABC-Transporter"/>
</dbReference>
<dbReference type="NCBIfam" id="TIGR03062">
    <property type="entry name" value="pip_yhgE_Cterm"/>
    <property type="match status" value="1"/>
</dbReference>